<dbReference type="EMBL" id="CAEZSG010000130">
    <property type="protein sequence ID" value="CAB4542472.1"/>
    <property type="molecule type" value="Genomic_DNA"/>
</dbReference>
<dbReference type="AlphaFoldDB" id="A0A6J6BTX7"/>
<sequence>MLPIRIMALATPVMDTMAIDNSAIEEYRRSTSARFAPTTMATTVVESPPVHSETKTMCKTRALSANPWFAVAPEWLISANGHADATAMRNATASQNGRRAIATTVVATTDMPVAMSSNRPRLVSVRKNPKFASNPSSMLSSAPTTVK</sequence>
<accession>A0A6J6BTX7</accession>
<gene>
    <name evidence="2" type="ORF">UFOPK1413_00804</name>
</gene>
<feature type="region of interest" description="Disordered" evidence="1">
    <location>
        <begin position="119"/>
        <end position="147"/>
    </location>
</feature>
<proteinExistence type="predicted"/>
<organism evidence="2">
    <name type="scientific">freshwater metagenome</name>
    <dbReference type="NCBI Taxonomy" id="449393"/>
    <lineage>
        <taxon>unclassified sequences</taxon>
        <taxon>metagenomes</taxon>
        <taxon>ecological metagenomes</taxon>
    </lineage>
</organism>
<name>A0A6J6BTX7_9ZZZZ</name>
<evidence type="ECO:0000256" key="1">
    <source>
        <dbReference type="SAM" id="MobiDB-lite"/>
    </source>
</evidence>
<evidence type="ECO:0000313" key="2">
    <source>
        <dbReference type="EMBL" id="CAB4542472.1"/>
    </source>
</evidence>
<protein>
    <submittedName>
        <fullName evidence="2">Unannotated protein</fullName>
    </submittedName>
</protein>
<reference evidence="2" key="1">
    <citation type="submission" date="2020-05" db="EMBL/GenBank/DDBJ databases">
        <authorList>
            <person name="Chiriac C."/>
            <person name="Salcher M."/>
            <person name="Ghai R."/>
            <person name="Kavagutti S V."/>
        </authorList>
    </citation>
    <scope>NUCLEOTIDE SEQUENCE</scope>
</reference>
<feature type="compositionally biased region" description="Polar residues" evidence="1">
    <location>
        <begin position="131"/>
        <end position="147"/>
    </location>
</feature>